<sequence>MTHFLQLVRWKNLLMIIGVQCLLKYALLIPFKNTYGVFTALNNFQFALLVLATICIAAAGYVINDINDTVTDKINKPDKLIINKTINEKTAYNLFIILNVIGIGLGFYLSNSIGKSGFFAIFVIASILLYLYSTALKQIALVGNIIVSLVVALCVMIVGIFELLPVMSEVNKTAQQTFLEIVRDYAIFAFIINLVRELVKDIEDIDGDYNAGIETLPVLVGRERANKVAFFVSLVPIFAIVYYLATYLYKQQLMVGYFLILVLGPLIYVSIKLFNAENKKQYRHISSILKLIMLTGMLSVVLYQFVLK</sequence>
<dbReference type="Gene3D" id="1.10.357.140">
    <property type="entry name" value="UbiA prenyltransferase"/>
    <property type="match status" value="1"/>
</dbReference>
<evidence type="ECO:0000256" key="6">
    <source>
        <dbReference type="SAM" id="Phobius"/>
    </source>
</evidence>
<dbReference type="InterPro" id="IPR050475">
    <property type="entry name" value="Prenyltransferase_related"/>
</dbReference>
<dbReference type="PANTHER" id="PTHR42723">
    <property type="entry name" value="CHLOROPHYLL SYNTHASE"/>
    <property type="match status" value="1"/>
</dbReference>
<evidence type="ECO:0000313" key="8">
    <source>
        <dbReference type="Proteomes" id="UP001198901"/>
    </source>
</evidence>
<dbReference type="InterPro" id="IPR000537">
    <property type="entry name" value="UbiA_prenyltransferase"/>
</dbReference>
<proteinExistence type="predicted"/>
<feature type="transmembrane region" description="Helical" evidence="6">
    <location>
        <begin position="287"/>
        <end position="306"/>
    </location>
</feature>
<evidence type="ECO:0000256" key="1">
    <source>
        <dbReference type="ARBA" id="ARBA00004141"/>
    </source>
</evidence>
<feature type="transmembrane region" description="Helical" evidence="6">
    <location>
        <begin position="255"/>
        <end position="275"/>
    </location>
</feature>
<organism evidence="7 8">
    <name type="scientific">Winogradskyella alexanderae</name>
    <dbReference type="NCBI Taxonomy" id="2877123"/>
    <lineage>
        <taxon>Bacteria</taxon>
        <taxon>Pseudomonadati</taxon>
        <taxon>Bacteroidota</taxon>
        <taxon>Flavobacteriia</taxon>
        <taxon>Flavobacteriales</taxon>
        <taxon>Flavobacteriaceae</taxon>
        <taxon>Winogradskyella</taxon>
    </lineage>
</organism>
<evidence type="ECO:0000256" key="4">
    <source>
        <dbReference type="ARBA" id="ARBA00022989"/>
    </source>
</evidence>
<evidence type="ECO:0000256" key="2">
    <source>
        <dbReference type="ARBA" id="ARBA00022475"/>
    </source>
</evidence>
<evidence type="ECO:0000256" key="5">
    <source>
        <dbReference type="ARBA" id="ARBA00023136"/>
    </source>
</evidence>
<feature type="transmembrane region" description="Helical" evidence="6">
    <location>
        <begin position="228"/>
        <end position="249"/>
    </location>
</feature>
<protein>
    <submittedName>
        <fullName evidence="7">Geranylgeranylglycerol-phosphate geranylgeranyltransferase</fullName>
    </submittedName>
</protein>
<accession>A0ABS7XPD3</accession>
<keyword evidence="2" id="KW-1003">Cell membrane</keyword>
<dbReference type="Proteomes" id="UP001198901">
    <property type="component" value="Unassembled WGS sequence"/>
</dbReference>
<gene>
    <name evidence="7" type="ORF">LBU54_04640</name>
</gene>
<keyword evidence="5 6" id="KW-0472">Membrane</keyword>
<dbReference type="NCBIfam" id="NF009512">
    <property type="entry name" value="PRK12872.1-1"/>
    <property type="match status" value="1"/>
</dbReference>
<feature type="transmembrane region" description="Helical" evidence="6">
    <location>
        <begin position="91"/>
        <end position="110"/>
    </location>
</feature>
<evidence type="ECO:0000313" key="7">
    <source>
        <dbReference type="EMBL" id="MCA0131860.1"/>
    </source>
</evidence>
<feature type="transmembrane region" description="Helical" evidence="6">
    <location>
        <begin position="116"/>
        <end position="132"/>
    </location>
</feature>
<evidence type="ECO:0000256" key="3">
    <source>
        <dbReference type="ARBA" id="ARBA00022692"/>
    </source>
</evidence>
<dbReference type="Pfam" id="PF01040">
    <property type="entry name" value="UbiA"/>
    <property type="match status" value="1"/>
</dbReference>
<feature type="transmembrane region" description="Helical" evidence="6">
    <location>
        <begin position="12"/>
        <end position="31"/>
    </location>
</feature>
<dbReference type="CDD" id="cd13961">
    <property type="entry name" value="PT_UbiA_DGGGPS"/>
    <property type="match status" value="1"/>
</dbReference>
<dbReference type="RefSeq" id="WP_224526526.1">
    <property type="nucleotide sequence ID" value="NZ_JAIUJR010000002.1"/>
</dbReference>
<comment type="subcellular location">
    <subcellularLocation>
        <location evidence="1">Membrane</location>
        <topology evidence="1">Multi-pass membrane protein</topology>
    </subcellularLocation>
</comment>
<keyword evidence="3 6" id="KW-0812">Transmembrane</keyword>
<feature type="transmembrane region" description="Helical" evidence="6">
    <location>
        <begin position="181"/>
        <end position="199"/>
    </location>
</feature>
<reference evidence="8" key="1">
    <citation type="submission" date="2023-07" db="EMBL/GenBank/DDBJ databases">
        <authorList>
            <person name="Yue Y."/>
        </authorList>
    </citation>
    <scope>NUCLEOTIDE SEQUENCE [LARGE SCALE GENOMIC DNA]</scope>
    <source>
        <strain evidence="8">D23</strain>
    </source>
</reference>
<dbReference type="InterPro" id="IPR044878">
    <property type="entry name" value="UbiA_sf"/>
</dbReference>
<dbReference type="EMBL" id="JAIUJR010000002">
    <property type="protein sequence ID" value="MCA0131860.1"/>
    <property type="molecule type" value="Genomic_DNA"/>
</dbReference>
<name>A0ABS7XPD3_9FLAO</name>
<dbReference type="PANTHER" id="PTHR42723:SF1">
    <property type="entry name" value="CHLOROPHYLL SYNTHASE, CHLOROPLASTIC"/>
    <property type="match status" value="1"/>
</dbReference>
<feature type="transmembrane region" description="Helical" evidence="6">
    <location>
        <begin position="43"/>
        <end position="63"/>
    </location>
</feature>
<comment type="caution">
    <text evidence="7">The sequence shown here is derived from an EMBL/GenBank/DDBJ whole genome shotgun (WGS) entry which is preliminary data.</text>
</comment>
<dbReference type="Gene3D" id="1.20.120.1780">
    <property type="entry name" value="UbiA prenyltransferase"/>
    <property type="match status" value="1"/>
</dbReference>
<keyword evidence="8" id="KW-1185">Reference proteome</keyword>
<keyword evidence="4 6" id="KW-1133">Transmembrane helix</keyword>
<feature type="transmembrane region" description="Helical" evidence="6">
    <location>
        <begin position="139"/>
        <end position="161"/>
    </location>
</feature>